<organism evidence="2 3">
    <name type="scientific">Penaeus vannamei</name>
    <name type="common">Whiteleg shrimp</name>
    <name type="synonym">Litopenaeus vannamei</name>
    <dbReference type="NCBI Taxonomy" id="6689"/>
    <lineage>
        <taxon>Eukaryota</taxon>
        <taxon>Metazoa</taxon>
        <taxon>Ecdysozoa</taxon>
        <taxon>Arthropoda</taxon>
        <taxon>Crustacea</taxon>
        <taxon>Multicrustacea</taxon>
        <taxon>Malacostraca</taxon>
        <taxon>Eumalacostraca</taxon>
        <taxon>Eucarida</taxon>
        <taxon>Decapoda</taxon>
        <taxon>Dendrobranchiata</taxon>
        <taxon>Penaeoidea</taxon>
        <taxon>Penaeidae</taxon>
        <taxon>Penaeus</taxon>
    </lineage>
</organism>
<dbReference type="OrthoDB" id="6375739at2759"/>
<keyword evidence="3" id="KW-1185">Reference proteome</keyword>
<reference evidence="2 3" key="1">
    <citation type="submission" date="2018-04" db="EMBL/GenBank/DDBJ databases">
        <authorList>
            <person name="Zhang X."/>
            <person name="Yuan J."/>
            <person name="Li F."/>
            <person name="Xiang J."/>
        </authorList>
    </citation>
    <scope>NUCLEOTIDE SEQUENCE [LARGE SCALE GENOMIC DNA]</scope>
    <source>
        <tissue evidence="2">Muscle</tissue>
    </source>
</reference>
<comment type="caution">
    <text evidence="2">The sequence shown here is derived from an EMBL/GenBank/DDBJ whole genome shotgun (WGS) entry which is preliminary data.</text>
</comment>
<name>A0A423U2P3_PENVA</name>
<evidence type="ECO:0000313" key="2">
    <source>
        <dbReference type="EMBL" id="ROT82980.1"/>
    </source>
</evidence>
<gene>
    <name evidence="2" type="ORF">C7M84_023842</name>
</gene>
<dbReference type="EMBL" id="QCYY01000754">
    <property type="protein sequence ID" value="ROT82980.1"/>
    <property type="molecule type" value="Genomic_DNA"/>
</dbReference>
<dbReference type="AlphaFoldDB" id="A0A423U2P3"/>
<evidence type="ECO:0000313" key="3">
    <source>
        <dbReference type="Proteomes" id="UP000283509"/>
    </source>
</evidence>
<protein>
    <submittedName>
        <fullName evidence="2">Uncharacterized protein</fullName>
    </submittedName>
</protein>
<proteinExistence type="predicted"/>
<accession>A0A423U2P3</accession>
<reference evidence="2 3" key="2">
    <citation type="submission" date="2019-01" db="EMBL/GenBank/DDBJ databases">
        <title>The decoding of complex shrimp genome reveals the adaptation for benthos swimmer, frequently molting mechanism and breeding impact on genome.</title>
        <authorList>
            <person name="Sun Y."/>
            <person name="Gao Y."/>
            <person name="Yu Y."/>
        </authorList>
    </citation>
    <scope>NUCLEOTIDE SEQUENCE [LARGE SCALE GENOMIC DNA]</scope>
    <source>
        <tissue evidence="2">Muscle</tissue>
    </source>
</reference>
<evidence type="ECO:0000256" key="1">
    <source>
        <dbReference type="SAM" id="SignalP"/>
    </source>
</evidence>
<keyword evidence="1" id="KW-0732">Signal</keyword>
<sequence length="103" mass="10854">MRKEGLPGARPSTLALGLVLAAAALSLATPGVDAQASRRAREVGSEVPLRFAGGRDASLPSVAAISGSPLNQPVALNRNNPFAAAPPIVFGPKIRRRPWRFWF</sequence>
<feature type="chain" id="PRO_5019491960" evidence="1">
    <location>
        <begin position="35"/>
        <end position="103"/>
    </location>
</feature>
<feature type="signal peptide" evidence="1">
    <location>
        <begin position="1"/>
        <end position="34"/>
    </location>
</feature>
<dbReference type="Proteomes" id="UP000283509">
    <property type="component" value="Unassembled WGS sequence"/>
</dbReference>